<name>A0AAV9RNR3_9TELE</name>
<keyword evidence="3" id="KW-1185">Reference proteome</keyword>
<gene>
    <name evidence="2" type="ORF">CRENBAI_003304</name>
</gene>
<feature type="compositionally biased region" description="Low complexity" evidence="1">
    <location>
        <begin position="128"/>
        <end position="139"/>
    </location>
</feature>
<accession>A0AAV9RNR3</accession>
<organism evidence="2 3">
    <name type="scientific">Crenichthys baileyi</name>
    <name type="common">White River springfish</name>
    <dbReference type="NCBI Taxonomy" id="28760"/>
    <lineage>
        <taxon>Eukaryota</taxon>
        <taxon>Metazoa</taxon>
        <taxon>Chordata</taxon>
        <taxon>Craniata</taxon>
        <taxon>Vertebrata</taxon>
        <taxon>Euteleostomi</taxon>
        <taxon>Actinopterygii</taxon>
        <taxon>Neopterygii</taxon>
        <taxon>Teleostei</taxon>
        <taxon>Neoteleostei</taxon>
        <taxon>Acanthomorphata</taxon>
        <taxon>Ovalentaria</taxon>
        <taxon>Atherinomorphae</taxon>
        <taxon>Cyprinodontiformes</taxon>
        <taxon>Goodeidae</taxon>
        <taxon>Crenichthys</taxon>
    </lineage>
</organism>
<dbReference type="AlphaFoldDB" id="A0AAV9RNR3"/>
<evidence type="ECO:0000256" key="1">
    <source>
        <dbReference type="SAM" id="MobiDB-lite"/>
    </source>
</evidence>
<proteinExistence type="predicted"/>
<protein>
    <submittedName>
        <fullName evidence="2">Uncharacterized protein</fullName>
    </submittedName>
</protein>
<dbReference type="Proteomes" id="UP001311232">
    <property type="component" value="Unassembled WGS sequence"/>
</dbReference>
<sequence>MFYLDSEVTGSPLLPLFMAVLEDPLSHDHIERECQKTLEEIAASMGRLPAPSSARLSTEGRRDASAPASAGDQPDASVLEPAPGFTEGSASASAPASTEGRFDVPGPIPEGSEDEPPSHPEEHKDKLPLLPVSVPGPVLEGSKDEPPSHPVPAREGFGDGLPSLLVPVPAELVDEPPPIVPFLEGFEDELPPIVRVPEGFEDEPPPLPVPTPEKFGDELPSLLVPVPEEFKDEGPRTNRLSFLFQRGWGTNRLQFGYPDFREGAGMHSLNLLSVSDSAAPLQGSAADLHSFAEGSSGFCTALLSSTASLSVGGILTACSEGPLICSAGLLYTGSRQDILLVAHLNYVSARDDLRAVHLNCLCSGRLASHLPELCLCLG</sequence>
<feature type="compositionally biased region" description="Basic and acidic residues" evidence="1">
    <location>
        <begin position="116"/>
        <end position="127"/>
    </location>
</feature>
<feature type="region of interest" description="Disordered" evidence="1">
    <location>
        <begin position="45"/>
        <end position="158"/>
    </location>
</feature>
<comment type="caution">
    <text evidence="2">The sequence shown here is derived from an EMBL/GenBank/DDBJ whole genome shotgun (WGS) entry which is preliminary data.</text>
</comment>
<evidence type="ECO:0000313" key="3">
    <source>
        <dbReference type="Proteomes" id="UP001311232"/>
    </source>
</evidence>
<dbReference type="EMBL" id="JAHHUM010001557">
    <property type="protein sequence ID" value="KAK5610549.1"/>
    <property type="molecule type" value="Genomic_DNA"/>
</dbReference>
<reference evidence="2 3" key="1">
    <citation type="submission" date="2021-06" db="EMBL/GenBank/DDBJ databases">
        <authorList>
            <person name="Palmer J.M."/>
        </authorList>
    </citation>
    <scope>NUCLEOTIDE SEQUENCE [LARGE SCALE GENOMIC DNA]</scope>
    <source>
        <strain evidence="2 3">MEX-2019</strain>
        <tissue evidence="2">Muscle</tissue>
    </source>
</reference>
<evidence type="ECO:0000313" key="2">
    <source>
        <dbReference type="EMBL" id="KAK5610549.1"/>
    </source>
</evidence>